<keyword evidence="2" id="KW-1185">Reference proteome</keyword>
<accession>A0ACC7PGX3</accession>
<protein>
    <submittedName>
        <fullName evidence="1">Invasion protein B family</fullName>
    </submittedName>
</protein>
<evidence type="ECO:0000313" key="1">
    <source>
        <dbReference type="EMBL" id="MFO2478799.1"/>
    </source>
</evidence>
<proteinExistence type="predicted"/>
<sequence length="135" mass="15160">MQYRNLDELVKAALLHSGCNEQQIGSFDSHSTIEMEMLNSPNINISKVDDDVWLWSSVAESGPALFRHSSYGLLQFLFKECAFARSGQMQLADVDGRLELRLMVGPQALSAAENFSAALNEFVSRIEELRNLIHQ</sequence>
<dbReference type="Proteomes" id="UP001637618">
    <property type="component" value="Unassembled WGS sequence"/>
</dbReference>
<comment type="caution">
    <text evidence="1">The sequence shown here is derived from an EMBL/GenBank/DDBJ whole genome shotgun (WGS) entry which is preliminary data.</text>
</comment>
<gene>
    <name evidence="1" type="ORF">OOJ96_15440</name>
</gene>
<evidence type="ECO:0000313" key="2">
    <source>
        <dbReference type="Proteomes" id="UP001637618"/>
    </source>
</evidence>
<organism evidence="1 2">
    <name type="scientific">Pseudomonas imrae</name>
    <dbReference type="NCBI Taxonomy" id="2992837"/>
    <lineage>
        <taxon>Bacteria</taxon>
        <taxon>Pseudomonadati</taxon>
        <taxon>Pseudomonadota</taxon>
        <taxon>Gammaproteobacteria</taxon>
        <taxon>Pseudomonadales</taxon>
        <taxon>Pseudomonadaceae</taxon>
        <taxon>Pseudomonas</taxon>
    </lineage>
</organism>
<name>A0ACC7PGX3_9PSED</name>
<reference evidence="1" key="1">
    <citation type="submission" date="2022-11" db="EMBL/GenBank/DDBJ databases">
        <title>Draft genome sequences of strains of Pseudomonas imrae sp. nov.</title>
        <authorList>
            <person name="Salva Serra F."/>
            <person name="Nimje P."/>
            <person name="Moore E.R.B."/>
            <person name="Marathe N.P."/>
        </authorList>
    </citation>
    <scope>NUCLEOTIDE SEQUENCE</scope>
    <source>
        <strain evidence="1">15FMM2</strain>
    </source>
</reference>
<dbReference type="EMBL" id="JAPEQY010000011">
    <property type="protein sequence ID" value="MFO2478799.1"/>
    <property type="molecule type" value="Genomic_DNA"/>
</dbReference>